<comment type="pathway">
    <text evidence="2">Protein modification; protein ubiquitination.</text>
</comment>
<proteinExistence type="inferred from homology"/>
<comment type="catalytic activity">
    <reaction evidence="1">
        <text>S-ubiquitinyl-[E2 ubiquitin-conjugating enzyme]-L-cysteine + [acceptor protein]-L-lysine = [E2 ubiquitin-conjugating enzyme]-L-cysteine + N(6)-ubiquitinyl-[acceptor protein]-L-lysine.</text>
        <dbReference type="EC" id="2.3.2.27"/>
    </reaction>
</comment>
<dbReference type="Gene3D" id="3.30.70.330">
    <property type="match status" value="2"/>
</dbReference>
<evidence type="ECO:0000256" key="9">
    <source>
        <dbReference type="PROSITE-ProRule" id="PRU00175"/>
    </source>
</evidence>
<dbReference type="InterPro" id="IPR035979">
    <property type="entry name" value="RBD_domain_sf"/>
</dbReference>
<dbReference type="PROSITE" id="PS50102">
    <property type="entry name" value="RRM"/>
    <property type="match status" value="1"/>
</dbReference>
<dbReference type="EMBL" id="JAEAOA010001024">
    <property type="protein sequence ID" value="KAK3610486.1"/>
    <property type="molecule type" value="Genomic_DNA"/>
</dbReference>
<dbReference type="GO" id="GO:0061630">
    <property type="term" value="F:ubiquitin protein ligase activity"/>
    <property type="evidence" value="ECO:0007669"/>
    <property type="project" value="UniProtKB-EC"/>
</dbReference>
<feature type="region of interest" description="Disordered" evidence="11">
    <location>
        <begin position="376"/>
        <end position="407"/>
    </location>
</feature>
<evidence type="ECO:0000313" key="16">
    <source>
        <dbReference type="Proteomes" id="UP001195483"/>
    </source>
</evidence>
<feature type="region of interest" description="Disordered" evidence="11">
    <location>
        <begin position="549"/>
        <end position="578"/>
    </location>
</feature>
<evidence type="ECO:0000256" key="10">
    <source>
        <dbReference type="PROSITE-ProRule" id="PRU00176"/>
    </source>
</evidence>
<dbReference type="InterPro" id="IPR043472">
    <property type="entry name" value="Macro_dom-like"/>
</dbReference>
<dbReference type="InterPro" id="IPR002589">
    <property type="entry name" value="Macro_dom"/>
</dbReference>
<evidence type="ECO:0000256" key="8">
    <source>
        <dbReference type="ARBA" id="ARBA00022833"/>
    </source>
</evidence>
<evidence type="ECO:0000259" key="12">
    <source>
        <dbReference type="PROSITE" id="PS50089"/>
    </source>
</evidence>
<evidence type="ECO:0000256" key="3">
    <source>
        <dbReference type="ARBA" id="ARBA00009413"/>
    </source>
</evidence>
<keyword evidence="8" id="KW-0862">Zinc</keyword>
<feature type="region of interest" description="Disordered" evidence="11">
    <location>
        <begin position="296"/>
        <end position="359"/>
    </location>
</feature>
<evidence type="ECO:0000256" key="4">
    <source>
        <dbReference type="ARBA" id="ARBA00012483"/>
    </source>
</evidence>
<dbReference type="InterPro" id="IPR017907">
    <property type="entry name" value="Znf_RING_CS"/>
</dbReference>
<accession>A0AAE0WDB1</accession>
<feature type="domain" description="Macro" evidence="14">
    <location>
        <begin position="576"/>
        <end position="768"/>
    </location>
</feature>
<dbReference type="PROSITE" id="PS00518">
    <property type="entry name" value="ZF_RING_1"/>
    <property type="match status" value="1"/>
</dbReference>
<dbReference type="InterPro" id="IPR039396">
    <property type="entry name" value="Deltex_C"/>
</dbReference>
<dbReference type="Pfam" id="PF23085">
    <property type="entry name" value="RRM_PARP14_3"/>
    <property type="match status" value="2"/>
</dbReference>
<dbReference type="Proteomes" id="UP001195483">
    <property type="component" value="Unassembled WGS sequence"/>
</dbReference>
<dbReference type="Pfam" id="PF01661">
    <property type="entry name" value="Macro"/>
    <property type="match status" value="2"/>
</dbReference>
<dbReference type="Gene3D" id="3.30.40.10">
    <property type="entry name" value="Zinc/RING finger domain, C3HC4 (zinc finger)"/>
    <property type="match status" value="1"/>
</dbReference>
<reference evidence="15" key="1">
    <citation type="journal article" date="2021" name="Genome Biol. Evol.">
        <title>A High-Quality Reference Genome for a Parasitic Bivalve with Doubly Uniparental Inheritance (Bivalvia: Unionida).</title>
        <authorList>
            <person name="Smith C.H."/>
        </authorList>
    </citation>
    <scope>NUCLEOTIDE SEQUENCE</scope>
    <source>
        <strain evidence="15">CHS0354</strain>
    </source>
</reference>
<reference evidence="15" key="2">
    <citation type="journal article" date="2021" name="Genome Biol. Evol.">
        <title>Developing a high-quality reference genome for a parasitic bivalve with doubly uniparental inheritance (Bivalvia: Unionida).</title>
        <authorList>
            <person name="Smith C.H."/>
        </authorList>
    </citation>
    <scope>NUCLEOTIDE SEQUENCE</scope>
    <source>
        <strain evidence="15">CHS0354</strain>
        <tissue evidence="15">Mantle</tissue>
    </source>
</reference>
<organism evidence="15 16">
    <name type="scientific">Potamilus streckersoni</name>
    <dbReference type="NCBI Taxonomy" id="2493646"/>
    <lineage>
        <taxon>Eukaryota</taxon>
        <taxon>Metazoa</taxon>
        <taxon>Spiralia</taxon>
        <taxon>Lophotrochozoa</taxon>
        <taxon>Mollusca</taxon>
        <taxon>Bivalvia</taxon>
        <taxon>Autobranchia</taxon>
        <taxon>Heteroconchia</taxon>
        <taxon>Palaeoheterodonta</taxon>
        <taxon>Unionida</taxon>
        <taxon>Unionoidea</taxon>
        <taxon>Unionidae</taxon>
        <taxon>Ambleminae</taxon>
        <taxon>Lampsilini</taxon>
        <taxon>Potamilus</taxon>
    </lineage>
</organism>
<evidence type="ECO:0000256" key="2">
    <source>
        <dbReference type="ARBA" id="ARBA00004906"/>
    </source>
</evidence>
<dbReference type="PANTHER" id="PTHR12622">
    <property type="entry name" value="DELTEX-RELATED"/>
    <property type="match status" value="1"/>
</dbReference>
<feature type="region of interest" description="Disordered" evidence="11">
    <location>
        <begin position="1017"/>
        <end position="1089"/>
    </location>
</feature>
<gene>
    <name evidence="15" type="ORF">CHS0354_016676</name>
</gene>
<feature type="compositionally biased region" description="Basic and acidic residues" evidence="11">
    <location>
        <begin position="394"/>
        <end position="407"/>
    </location>
</feature>
<protein>
    <recommendedName>
        <fullName evidence="4">RING-type E3 ubiquitin transferase</fullName>
        <ecNumber evidence="4">2.3.2.27</ecNumber>
    </recommendedName>
</protein>
<dbReference type="InterPro" id="IPR039398">
    <property type="entry name" value="Deltex_fam"/>
</dbReference>
<evidence type="ECO:0000256" key="5">
    <source>
        <dbReference type="ARBA" id="ARBA00022679"/>
    </source>
</evidence>
<reference evidence="15" key="3">
    <citation type="submission" date="2023-05" db="EMBL/GenBank/DDBJ databases">
        <authorList>
            <person name="Smith C.H."/>
        </authorList>
    </citation>
    <scope>NUCLEOTIDE SEQUENCE</scope>
    <source>
        <strain evidence="15">CHS0354</strain>
        <tissue evidence="15">Mantle</tissue>
    </source>
</reference>
<dbReference type="Pfam" id="PF13923">
    <property type="entry name" value="zf-C3HC4_2"/>
    <property type="match status" value="1"/>
</dbReference>
<feature type="compositionally biased region" description="Polar residues" evidence="11">
    <location>
        <begin position="1025"/>
        <end position="1034"/>
    </location>
</feature>
<name>A0AAE0WDB1_9BIVA</name>
<dbReference type="GO" id="GO:0003723">
    <property type="term" value="F:RNA binding"/>
    <property type="evidence" value="ECO:0007669"/>
    <property type="project" value="UniProtKB-UniRule"/>
</dbReference>
<dbReference type="CDD" id="cd09633">
    <property type="entry name" value="Deltex_C"/>
    <property type="match status" value="1"/>
</dbReference>
<dbReference type="GO" id="GO:0016567">
    <property type="term" value="P:protein ubiquitination"/>
    <property type="evidence" value="ECO:0007669"/>
    <property type="project" value="InterPro"/>
</dbReference>
<dbReference type="SMART" id="SM00506">
    <property type="entry name" value="A1pp"/>
    <property type="match status" value="2"/>
</dbReference>
<evidence type="ECO:0000256" key="11">
    <source>
        <dbReference type="SAM" id="MobiDB-lite"/>
    </source>
</evidence>
<comment type="caution">
    <text evidence="15">The sequence shown here is derived from an EMBL/GenBank/DDBJ whole genome shotgun (WGS) entry which is preliminary data.</text>
</comment>
<dbReference type="SUPFAM" id="SSF52949">
    <property type="entry name" value="Macro domain-like"/>
    <property type="match status" value="2"/>
</dbReference>
<dbReference type="SMART" id="SM00360">
    <property type="entry name" value="RRM"/>
    <property type="match status" value="2"/>
</dbReference>
<feature type="compositionally biased region" description="Gly residues" evidence="11">
    <location>
        <begin position="22"/>
        <end position="45"/>
    </location>
</feature>
<comment type="similarity">
    <text evidence="3">Belongs to the Deltex family.</text>
</comment>
<dbReference type="InterPro" id="IPR000504">
    <property type="entry name" value="RRM_dom"/>
</dbReference>
<dbReference type="InterPro" id="IPR034464">
    <property type="entry name" value="PAR10_RRM1_2"/>
</dbReference>
<feature type="domain" description="RRM" evidence="13">
    <location>
        <begin position="60"/>
        <end position="134"/>
    </location>
</feature>
<dbReference type="InterPro" id="IPR001841">
    <property type="entry name" value="Znf_RING"/>
</dbReference>
<dbReference type="PROSITE" id="PS50089">
    <property type="entry name" value="ZF_RING_2"/>
    <property type="match status" value="1"/>
</dbReference>
<dbReference type="CDD" id="cd02907">
    <property type="entry name" value="Macro_Af1521_BAL-like"/>
    <property type="match status" value="1"/>
</dbReference>
<feature type="compositionally biased region" description="Polar residues" evidence="11">
    <location>
        <begin position="563"/>
        <end position="578"/>
    </location>
</feature>
<evidence type="ECO:0000259" key="14">
    <source>
        <dbReference type="PROSITE" id="PS51154"/>
    </source>
</evidence>
<evidence type="ECO:0000259" key="13">
    <source>
        <dbReference type="PROSITE" id="PS50102"/>
    </source>
</evidence>
<dbReference type="InterPro" id="IPR012677">
    <property type="entry name" value="Nucleotide-bd_a/b_plait_sf"/>
</dbReference>
<dbReference type="SMART" id="SM00184">
    <property type="entry name" value="RING"/>
    <property type="match status" value="1"/>
</dbReference>
<sequence length="1298" mass="145348">MDEERKVDSDGSDGSYVEDGGTTVGVGDGGNTVGVGDGGNTVGVGDGGNTVGVGNEEISNTVKVQGFSTNTSQEVLEMYFESSQRSGGGDLEVVQIVDGVAYITFKEAEVARRVVSHNQHHLNDQTLTVTLFHPLPCYKNRVLIQGLNNVITEETLTNFLETKTEADVKEFLYGEEDGNVVVTLSVNIDIDQLREASEKKSIEGVFLQVARVTISNCIIVQNFQPSTSHDAIFFYFDNKKRSGGGEVERVEMKADEGCCLVYFKDHGVIDKVLHKSHKVDGADVEVHLHHECLGRRSSKNKSDPYLRISSQRNKELTTSRVHEECKAETTDATTAETGQLPNTSDENKDPADTNCIENSEVEIVQEPMREIQSRKLEELTNDGNTYSIEENDTEKDSLPASDDKKKKHEDEFPSIKIKVVDKICQVRYQIFKYFFTDLSVQVHFSEEEGCIYVQGESQETTDKITVDIQNAFIEMTKFQKSVVNITGEKYEHAKKLLEEINNHSSERKVYCYFFYPFNIHIVARTMDEVQTAKHKINLELGNIKVKDHHKKSRTINDSKDNGESSLVSSKRSSPDNTRLSFTTAEGIKVFVYRCSILQAEVDVIVNAANEDLKHGSGVAKAIADEAGKEFIEECKRYIREKGHLNIGSTCITSGGNLKYHFVIHTVGPQWDKYSKTSEGVQKCMDDLWKAVIGCFYKAETLEVQSIALPAVSSGKYGVPMEICASQYLCSVLKFSKYTQGSGSVKEIHFVDVNDKILNQIAHAFSATLGNDQAIAKEFSDRLQRVLSRFGYHSTLQMLKSIVSFEEMGHSSKHFESHYVLEENKSTFHFTKVFKVLVYTGDITDSTCQAIVSSEDKDLKSHGGVAKAIRKKAGQKFDSSLARHKGKPHMVGDVIEIDAGNLKSKKVLCCIIPKWTSSRSDEEYKRDLGQCFRSILEKAKAYKSVAMPLIGIGSKHISMELCGNILLECLLRFSTVHRVKEAIREVHIVCLDDGHIAHVKNIFTRFFDAQKKTFVDGKRNPMHLGANSSNTSGDQGQPPDKSHVQSKCVEQVNKSDELNEIRDEEDMDTTENVASYDPETNHPLKPQKMNEDEEDKNNVCAICLDTCDDPVKIKRCGHLFCKDCIDTQLQYKPVCPVCGTIYGVITGNQPKGQMTQQIDKHHDLEGYKGFGIIEITYHIPGGIQRDDHPKPGQLYSGLTRNAYLPNNEKGKKVFNLLHLAFKRRLIFTIGRSVTTGQDDMVTWNDIHHKTSMHGGPQRFGYPDPTYLDRVLEELAAKGVTEESENQDVQMCSVYERVGQ</sequence>
<evidence type="ECO:0000256" key="7">
    <source>
        <dbReference type="ARBA" id="ARBA00022771"/>
    </source>
</evidence>
<dbReference type="GO" id="GO:0007219">
    <property type="term" value="P:Notch signaling pathway"/>
    <property type="evidence" value="ECO:0007669"/>
    <property type="project" value="InterPro"/>
</dbReference>
<dbReference type="InterPro" id="IPR013083">
    <property type="entry name" value="Znf_RING/FYVE/PHD"/>
</dbReference>
<keyword evidence="7 9" id="KW-0863">Zinc-finger</keyword>
<dbReference type="EC" id="2.3.2.27" evidence="4"/>
<dbReference type="SUPFAM" id="SSF57850">
    <property type="entry name" value="RING/U-box"/>
    <property type="match status" value="1"/>
</dbReference>
<evidence type="ECO:0000256" key="6">
    <source>
        <dbReference type="ARBA" id="ARBA00022723"/>
    </source>
</evidence>
<dbReference type="Pfam" id="PF18102">
    <property type="entry name" value="DTC"/>
    <property type="match status" value="1"/>
</dbReference>
<dbReference type="Gene3D" id="3.40.220.10">
    <property type="entry name" value="Leucine Aminopeptidase, subunit E, domain 1"/>
    <property type="match status" value="2"/>
</dbReference>
<feature type="domain" description="RING-type" evidence="12">
    <location>
        <begin position="1099"/>
        <end position="1137"/>
    </location>
</feature>
<dbReference type="PROSITE" id="PS51154">
    <property type="entry name" value="MACRO"/>
    <property type="match status" value="2"/>
</dbReference>
<dbReference type="GO" id="GO:0008270">
    <property type="term" value="F:zinc ion binding"/>
    <property type="evidence" value="ECO:0007669"/>
    <property type="project" value="UniProtKB-KW"/>
</dbReference>
<dbReference type="CDD" id="cd12547">
    <property type="entry name" value="RRM1_2_PAR10"/>
    <property type="match status" value="1"/>
</dbReference>
<keyword evidence="6" id="KW-0479">Metal-binding</keyword>
<feature type="domain" description="Macro" evidence="14">
    <location>
        <begin position="822"/>
        <end position="1006"/>
    </location>
</feature>
<keyword evidence="16" id="KW-1185">Reference proteome</keyword>
<feature type="region of interest" description="Disordered" evidence="11">
    <location>
        <begin position="1"/>
        <end position="45"/>
    </location>
</feature>
<dbReference type="Gene3D" id="3.30.390.130">
    <property type="match status" value="1"/>
</dbReference>
<feature type="compositionally biased region" description="Basic and acidic residues" evidence="11">
    <location>
        <begin position="312"/>
        <end position="329"/>
    </location>
</feature>
<keyword evidence="10" id="KW-0694">RNA-binding</keyword>
<evidence type="ECO:0000256" key="1">
    <source>
        <dbReference type="ARBA" id="ARBA00000900"/>
    </source>
</evidence>
<keyword evidence="5" id="KW-0808">Transferase</keyword>
<dbReference type="SUPFAM" id="SSF54928">
    <property type="entry name" value="RNA-binding domain, RBD"/>
    <property type="match status" value="2"/>
</dbReference>
<evidence type="ECO:0000313" key="15">
    <source>
        <dbReference type="EMBL" id="KAK3610486.1"/>
    </source>
</evidence>
<dbReference type="InterPro" id="IPR039399">
    <property type="entry name" value="Deltex_C_sf"/>
</dbReference>